<dbReference type="Gene3D" id="3.40.50.300">
    <property type="entry name" value="P-loop containing nucleotide triphosphate hydrolases"/>
    <property type="match status" value="1"/>
</dbReference>
<dbReference type="PANTHER" id="PTHR43158">
    <property type="entry name" value="SKFA PEPTIDE EXPORT ATP-BINDING PROTEIN SKFE"/>
    <property type="match status" value="1"/>
</dbReference>
<dbReference type="InterPro" id="IPR003439">
    <property type="entry name" value="ABC_transporter-like_ATP-bd"/>
</dbReference>
<dbReference type="AlphaFoldDB" id="A0ABC9P399"/>
<dbReference type="GO" id="GO:0005524">
    <property type="term" value="F:ATP binding"/>
    <property type="evidence" value="ECO:0007669"/>
    <property type="project" value="UniProtKB-KW"/>
</dbReference>
<dbReference type="Proteomes" id="UP000004933">
    <property type="component" value="Unassembled WGS sequence"/>
</dbReference>
<dbReference type="Pfam" id="PF00005">
    <property type="entry name" value="ABC_tran"/>
    <property type="match status" value="1"/>
</dbReference>
<evidence type="ECO:0000256" key="1">
    <source>
        <dbReference type="ARBA" id="ARBA00022741"/>
    </source>
</evidence>
<dbReference type="CDD" id="cd00267">
    <property type="entry name" value="ABC_ATPase"/>
    <property type="match status" value="1"/>
</dbReference>
<evidence type="ECO:0000256" key="2">
    <source>
        <dbReference type="ARBA" id="ARBA00022840"/>
    </source>
</evidence>
<accession>A0ABC9P399</accession>
<dbReference type="PANTHER" id="PTHR43158:SF7">
    <property type="entry name" value="ABC TRANSPORTER, ATP-BINDING PROTEIN"/>
    <property type="match status" value="1"/>
</dbReference>
<gene>
    <name evidence="4" type="ORF">HMPREF9511_02489</name>
</gene>
<evidence type="ECO:0000259" key="3">
    <source>
        <dbReference type="PROSITE" id="PS50893"/>
    </source>
</evidence>
<protein>
    <submittedName>
        <fullName evidence="4">ABC transporter, ATP-binding protein</fullName>
    </submittedName>
</protein>
<sequence length="223" mass="25336">MKQSLVGLCEVTKLLELNDYILKINNKLLLEHTKVSFRKGVINHILGKNGVGKSQFAKDLLLNRSGLIPSEISKNVTIISSFSNVPNDLKVCELFILLEKRFGLDSVAHLAHSLHATNISKTSLIGQLSDGQKQKLKLLSFFLEDKSIIVLDEITNALDKQTINEIYLFLLAYIKNHPKKIILNITHNLSDLKNLKGNYYLIEDFKMIRFTNQTEVIQKYIEG</sequence>
<name>A0ABC9P399_ENTFL</name>
<dbReference type="PROSITE" id="PS50893">
    <property type="entry name" value="ABC_TRANSPORTER_2"/>
    <property type="match status" value="1"/>
</dbReference>
<dbReference type="InterPro" id="IPR027417">
    <property type="entry name" value="P-loop_NTPase"/>
</dbReference>
<keyword evidence="1" id="KW-0547">Nucleotide-binding</keyword>
<reference evidence="4 5" key="1">
    <citation type="submission" date="2010-09" db="EMBL/GenBank/DDBJ databases">
        <authorList>
            <person name="Weinstock G."/>
            <person name="Sodergren E."/>
            <person name="Clifton S."/>
            <person name="Fulton L."/>
            <person name="Fulton B."/>
            <person name="Courtney L."/>
            <person name="Fronick C."/>
            <person name="Harrison M."/>
            <person name="Strong C."/>
            <person name="Farmer C."/>
            <person name="Delahaunty K."/>
            <person name="Markovic C."/>
            <person name="Hall O."/>
            <person name="Minx P."/>
            <person name="Tomlinson C."/>
            <person name="Mitreva M."/>
            <person name="Hou S."/>
            <person name="Chen J."/>
            <person name="Wollam A."/>
            <person name="Pepin K.H."/>
            <person name="Johnson M."/>
            <person name="Bhonagiri V."/>
            <person name="Zhang X."/>
            <person name="Suruliraj S."/>
            <person name="Warren W."/>
            <person name="Chinwalla A."/>
            <person name="Mardis E.R."/>
            <person name="Wilson R.K."/>
        </authorList>
    </citation>
    <scope>NUCLEOTIDE SEQUENCE [LARGE SCALE GENOMIC DNA]</scope>
    <source>
        <strain evidence="4 5">TX0630</strain>
    </source>
</reference>
<keyword evidence="2 4" id="KW-0067">ATP-binding</keyword>
<proteinExistence type="predicted"/>
<comment type="caution">
    <text evidence="4">The sequence shown here is derived from an EMBL/GenBank/DDBJ whole genome shotgun (WGS) entry which is preliminary data.</text>
</comment>
<evidence type="ECO:0000313" key="4">
    <source>
        <dbReference type="EMBL" id="EFU89443.1"/>
    </source>
</evidence>
<feature type="domain" description="ABC transporter" evidence="3">
    <location>
        <begin position="15"/>
        <end position="221"/>
    </location>
</feature>
<dbReference type="EMBL" id="AEBE01000105">
    <property type="protein sequence ID" value="EFU89443.1"/>
    <property type="molecule type" value="Genomic_DNA"/>
</dbReference>
<organism evidence="4 5">
    <name type="scientific">Enterococcus faecalis TX0630</name>
    <dbReference type="NCBI Taxonomy" id="749508"/>
    <lineage>
        <taxon>Bacteria</taxon>
        <taxon>Bacillati</taxon>
        <taxon>Bacillota</taxon>
        <taxon>Bacilli</taxon>
        <taxon>Lactobacillales</taxon>
        <taxon>Enterococcaceae</taxon>
        <taxon>Enterococcus</taxon>
    </lineage>
</organism>
<evidence type="ECO:0000313" key="5">
    <source>
        <dbReference type="Proteomes" id="UP000004933"/>
    </source>
</evidence>
<dbReference type="SUPFAM" id="SSF52540">
    <property type="entry name" value="P-loop containing nucleoside triphosphate hydrolases"/>
    <property type="match status" value="1"/>
</dbReference>